<organism evidence="2 3">
    <name type="scientific">Mycena metata</name>
    <dbReference type="NCBI Taxonomy" id="1033252"/>
    <lineage>
        <taxon>Eukaryota</taxon>
        <taxon>Fungi</taxon>
        <taxon>Dikarya</taxon>
        <taxon>Basidiomycota</taxon>
        <taxon>Agaricomycotina</taxon>
        <taxon>Agaricomycetes</taxon>
        <taxon>Agaricomycetidae</taxon>
        <taxon>Agaricales</taxon>
        <taxon>Marasmiineae</taxon>
        <taxon>Mycenaceae</taxon>
        <taxon>Mycena</taxon>
    </lineage>
</organism>
<dbReference type="EMBL" id="JARKIB010000166">
    <property type="protein sequence ID" value="KAJ7729334.1"/>
    <property type="molecule type" value="Genomic_DNA"/>
</dbReference>
<sequence>MTQMKKSLAEVETLSCCDKFSPSALFEDWKVVEALVRDRVIVLDQWERVGRPSFVACDNMKGSGPPVRGDGLTGQPDGTGPVR</sequence>
<reference evidence="2" key="1">
    <citation type="submission" date="2023-03" db="EMBL/GenBank/DDBJ databases">
        <title>Massive genome expansion in bonnet fungi (Mycena s.s.) driven by repeated elements and novel gene families across ecological guilds.</title>
        <authorList>
            <consortium name="Lawrence Berkeley National Laboratory"/>
            <person name="Harder C.B."/>
            <person name="Miyauchi S."/>
            <person name="Viragh M."/>
            <person name="Kuo A."/>
            <person name="Thoen E."/>
            <person name="Andreopoulos B."/>
            <person name="Lu D."/>
            <person name="Skrede I."/>
            <person name="Drula E."/>
            <person name="Henrissat B."/>
            <person name="Morin E."/>
            <person name="Kohler A."/>
            <person name="Barry K."/>
            <person name="LaButti K."/>
            <person name="Morin E."/>
            <person name="Salamov A."/>
            <person name="Lipzen A."/>
            <person name="Mereny Z."/>
            <person name="Hegedus B."/>
            <person name="Baldrian P."/>
            <person name="Stursova M."/>
            <person name="Weitz H."/>
            <person name="Taylor A."/>
            <person name="Grigoriev I.V."/>
            <person name="Nagy L.G."/>
            <person name="Martin F."/>
            <person name="Kauserud H."/>
        </authorList>
    </citation>
    <scope>NUCLEOTIDE SEQUENCE</scope>
    <source>
        <strain evidence="2">CBHHK182m</strain>
    </source>
</reference>
<dbReference type="AlphaFoldDB" id="A0AAD7MRY4"/>
<feature type="region of interest" description="Disordered" evidence="1">
    <location>
        <begin position="57"/>
        <end position="83"/>
    </location>
</feature>
<evidence type="ECO:0000256" key="1">
    <source>
        <dbReference type="SAM" id="MobiDB-lite"/>
    </source>
</evidence>
<proteinExistence type="predicted"/>
<accession>A0AAD7MRY4</accession>
<comment type="caution">
    <text evidence="2">The sequence shown here is derived from an EMBL/GenBank/DDBJ whole genome shotgun (WGS) entry which is preliminary data.</text>
</comment>
<gene>
    <name evidence="2" type="ORF">B0H16DRAFT_1734272</name>
</gene>
<keyword evidence="3" id="KW-1185">Reference proteome</keyword>
<name>A0AAD7MRY4_9AGAR</name>
<protein>
    <submittedName>
        <fullName evidence="2">Uncharacterized protein</fullName>
    </submittedName>
</protein>
<evidence type="ECO:0000313" key="2">
    <source>
        <dbReference type="EMBL" id="KAJ7729334.1"/>
    </source>
</evidence>
<dbReference type="Proteomes" id="UP001215598">
    <property type="component" value="Unassembled WGS sequence"/>
</dbReference>
<evidence type="ECO:0000313" key="3">
    <source>
        <dbReference type="Proteomes" id="UP001215598"/>
    </source>
</evidence>